<accession>A0A2U3QGV2</accession>
<evidence type="ECO:0000256" key="1">
    <source>
        <dbReference type="ARBA" id="ARBA00004651"/>
    </source>
</evidence>
<evidence type="ECO:0000256" key="2">
    <source>
        <dbReference type="ARBA" id="ARBA00022475"/>
    </source>
</evidence>
<feature type="transmembrane region" description="Helical" evidence="6">
    <location>
        <begin position="256"/>
        <end position="279"/>
    </location>
</feature>
<sequence length="303" mass="33027">MKINKIALFAIKLAVSALSLYMVFLKSDINQIIAMLRKMGLLPLLLASSLYVSSICGAAFRWKLLLPEKFTFRGLFSLYMIGSFFSTFLPGVIGGDVVKAYYLNKDAKKLSLTLASVFMDRYLGYVSLMIIGMTAYPFALSFFGGSVYKWLMPMIFIAFVIGSFLFFGLKLGKRFKTVSEFYEYFSLLAARKDIIAKTIGISLGIQATGFIAVAVLAAAIGENVPVLPLLVFLPIIITITSLPISISGLGVREGSFVLLLGLIGVKPAVATSISLSWFFSTFLGSVPGLVAYIRHTGGSDQKK</sequence>
<dbReference type="PANTHER" id="PTHR40277:SF1">
    <property type="entry name" value="BLL5419 PROTEIN"/>
    <property type="match status" value="1"/>
</dbReference>
<feature type="transmembrane region" description="Helical" evidence="6">
    <location>
        <begin position="122"/>
        <end position="144"/>
    </location>
</feature>
<dbReference type="OrthoDB" id="9788795at2"/>
<evidence type="ECO:0000256" key="3">
    <source>
        <dbReference type="ARBA" id="ARBA00022692"/>
    </source>
</evidence>
<evidence type="ECO:0000256" key="5">
    <source>
        <dbReference type="ARBA" id="ARBA00023136"/>
    </source>
</evidence>
<keyword evidence="5 6" id="KW-0472">Membrane</keyword>
<keyword evidence="8" id="KW-1185">Reference proteome</keyword>
<name>A0A2U3QGV2_9BACT</name>
<dbReference type="PANTHER" id="PTHR40277">
    <property type="entry name" value="BLL5419 PROTEIN"/>
    <property type="match status" value="1"/>
</dbReference>
<evidence type="ECO:0000256" key="6">
    <source>
        <dbReference type="SAM" id="Phobius"/>
    </source>
</evidence>
<keyword evidence="3 6" id="KW-0812">Transmembrane</keyword>
<protein>
    <submittedName>
        <fullName evidence="7">Putative Membrane protein</fullName>
    </submittedName>
</protein>
<organism evidence="7 8">
    <name type="scientific">Candidatus Sulfobium mesophilum</name>
    <dbReference type="NCBI Taxonomy" id="2016548"/>
    <lineage>
        <taxon>Bacteria</taxon>
        <taxon>Pseudomonadati</taxon>
        <taxon>Nitrospirota</taxon>
        <taxon>Nitrospiria</taxon>
        <taxon>Nitrospirales</taxon>
        <taxon>Nitrospiraceae</taxon>
        <taxon>Candidatus Sulfobium</taxon>
    </lineage>
</organism>
<comment type="subcellular location">
    <subcellularLocation>
        <location evidence="1">Cell membrane</location>
        <topology evidence="1">Multi-pass membrane protein</topology>
    </subcellularLocation>
</comment>
<evidence type="ECO:0000256" key="4">
    <source>
        <dbReference type="ARBA" id="ARBA00022989"/>
    </source>
</evidence>
<dbReference type="Pfam" id="PF03706">
    <property type="entry name" value="LPG_synthase_TM"/>
    <property type="match status" value="1"/>
</dbReference>
<dbReference type="GO" id="GO:0005886">
    <property type="term" value="C:plasma membrane"/>
    <property type="evidence" value="ECO:0007669"/>
    <property type="project" value="UniProtKB-SubCell"/>
</dbReference>
<reference evidence="8" key="1">
    <citation type="submission" date="2018-03" db="EMBL/GenBank/DDBJ databases">
        <authorList>
            <person name="Zecchin S."/>
        </authorList>
    </citation>
    <scope>NUCLEOTIDE SEQUENCE [LARGE SCALE GENOMIC DNA]</scope>
</reference>
<evidence type="ECO:0000313" key="7">
    <source>
        <dbReference type="EMBL" id="SPQ00570.1"/>
    </source>
</evidence>
<evidence type="ECO:0000313" key="8">
    <source>
        <dbReference type="Proteomes" id="UP000245125"/>
    </source>
</evidence>
<keyword evidence="2" id="KW-1003">Cell membrane</keyword>
<feature type="transmembrane region" description="Helical" evidence="6">
    <location>
        <begin position="199"/>
        <end position="220"/>
    </location>
</feature>
<feature type="transmembrane region" description="Helical" evidence="6">
    <location>
        <begin position="76"/>
        <end position="102"/>
    </location>
</feature>
<gene>
    <name evidence="7" type="ORF">NBG4_280007</name>
</gene>
<feature type="transmembrane region" description="Helical" evidence="6">
    <location>
        <begin position="6"/>
        <end position="24"/>
    </location>
</feature>
<feature type="transmembrane region" description="Helical" evidence="6">
    <location>
        <begin position="226"/>
        <end position="244"/>
    </location>
</feature>
<dbReference type="NCBIfam" id="TIGR00374">
    <property type="entry name" value="flippase-like domain"/>
    <property type="match status" value="1"/>
</dbReference>
<dbReference type="Proteomes" id="UP000245125">
    <property type="component" value="Unassembled WGS sequence"/>
</dbReference>
<dbReference type="EMBL" id="OUUY01000073">
    <property type="protein sequence ID" value="SPQ00570.1"/>
    <property type="molecule type" value="Genomic_DNA"/>
</dbReference>
<proteinExistence type="predicted"/>
<keyword evidence="4 6" id="KW-1133">Transmembrane helix</keyword>
<dbReference type="AlphaFoldDB" id="A0A2U3QGV2"/>
<feature type="transmembrane region" description="Helical" evidence="6">
    <location>
        <begin position="44"/>
        <end position="64"/>
    </location>
</feature>
<feature type="transmembrane region" description="Helical" evidence="6">
    <location>
        <begin position="150"/>
        <end position="169"/>
    </location>
</feature>
<dbReference type="InterPro" id="IPR022791">
    <property type="entry name" value="L-PG_synthase/AglD"/>
</dbReference>